<gene>
    <name evidence="2" type="ORF">Q2T77_05655</name>
</gene>
<protein>
    <submittedName>
        <fullName evidence="2">Uncharacterized protein</fullName>
    </submittedName>
</protein>
<keyword evidence="1" id="KW-0472">Membrane</keyword>
<dbReference type="Proteomes" id="UP001169027">
    <property type="component" value="Unassembled WGS sequence"/>
</dbReference>
<organism evidence="2 3">
    <name type="scientific">Variovorax ginsengisoli</name>
    <dbReference type="NCBI Taxonomy" id="363844"/>
    <lineage>
        <taxon>Bacteria</taxon>
        <taxon>Pseudomonadati</taxon>
        <taxon>Pseudomonadota</taxon>
        <taxon>Betaproteobacteria</taxon>
        <taxon>Burkholderiales</taxon>
        <taxon>Comamonadaceae</taxon>
        <taxon>Variovorax</taxon>
    </lineage>
</organism>
<reference evidence="2" key="1">
    <citation type="submission" date="2023-06" db="EMBL/GenBank/DDBJ databases">
        <authorList>
            <person name="Jiang Y."/>
            <person name="Liu Q."/>
        </authorList>
    </citation>
    <scope>NUCLEOTIDE SEQUENCE</scope>
    <source>
        <strain evidence="2">CGMCC 1.12090</strain>
    </source>
</reference>
<keyword evidence="1" id="KW-1133">Transmembrane helix</keyword>
<keyword evidence="3" id="KW-1185">Reference proteome</keyword>
<dbReference type="RefSeq" id="WP_301805249.1">
    <property type="nucleotide sequence ID" value="NZ_JAUJZH010000003.1"/>
</dbReference>
<proteinExistence type="predicted"/>
<feature type="transmembrane region" description="Helical" evidence="1">
    <location>
        <begin position="41"/>
        <end position="59"/>
    </location>
</feature>
<comment type="caution">
    <text evidence="2">The sequence shown here is derived from an EMBL/GenBank/DDBJ whole genome shotgun (WGS) entry which is preliminary data.</text>
</comment>
<dbReference type="EMBL" id="JAUKVY010000003">
    <property type="protein sequence ID" value="MDO1531768.1"/>
    <property type="molecule type" value="Genomic_DNA"/>
</dbReference>
<accession>A0ABT8RZR8</accession>
<sequence length="60" mass="7153">MKQSFDDWESQWSSARRRENLATERQHLEQERYVAGWKRNLAIIAVLVVGLAVWLVRHFA</sequence>
<evidence type="ECO:0000313" key="2">
    <source>
        <dbReference type="EMBL" id="MDO1531768.1"/>
    </source>
</evidence>
<evidence type="ECO:0000256" key="1">
    <source>
        <dbReference type="SAM" id="Phobius"/>
    </source>
</evidence>
<keyword evidence="1" id="KW-0812">Transmembrane</keyword>
<evidence type="ECO:0000313" key="3">
    <source>
        <dbReference type="Proteomes" id="UP001169027"/>
    </source>
</evidence>
<name>A0ABT8RZR8_9BURK</name>